<feature type="compositionally biased region" description="Gly residues" evidence="10">
    <location>
        <begin position="42"/>
        <end position="60"/>
    </location>
</feature>
<keyword evidence="6" id="KW-0862">Zinc</keyword>
<feature type="compositionally biased region" description="Low complexity" evidence="10">
    <location>
        <begin position="164"/>
        <end position="192"/>
    </location>
</feature>
<organism evidence="12 13">
    <name type="scientific">Phyllostomus discolor</name>
    <name type="common">pale spear-nosed bat</name>
    <dbReference type="NCBI Taxonomy" id="89673"/>
    <lineage>
        <taxon>Eukaryota</taxon>
        <taxon>Metazoa</taxon>
        <taxon>Chordata</taxon>
        <taxon>Craniata</taxon>
        <taxon>Vertebrata</taxon>
        <taxon>Euteleostomi</taxon>
        <taxon>Mammalia</taxon>
        <taxon>Eutheria</taxon>
        <taxon>Laurasiatheria</taxon>
        <taxon>Chiroptera</taxon>
        <taxon>Yangochiroptera</taxon>
        <taxon>Phyllostomidae</taxon>
        <taxon>Phyllostominae</taxon>
        <taxon>Phyllostomus</taxon>
    </lineage>
</organism>
<accession>A0A834B6H2</accession>
<evidence type="ECO:0000313" key="12">
    <source>
        <dbReference type="EMBL" id="KAF6122090.1"/>
    </source>
</evidence>
<evidence type="ECO:0000256" key="10">
    <source>
        <dbReference type="SAM" id="MobiDB-lite"/>
    </source>
</evidence>
<evidence type="ECO:0000256" key="3">
    <source>
        <dbReference type="ARBA" id="ARBA00022553"/>
    </source>
</evidence>
<dbReference type="GO" id="GO:0008270">
    <property type="term" value="F:zinc ion binding"/>
    <property type="evidence" value="ECO:0007669"/>
    <property type="project" value="UniProtKB-KW"/>
</dbReference>
<feature type="compositionally biased region" description="Low complexity" evidence="10">
    <location>
        <begin position="225"/>
        <end position="237"/>
    </location>
</feature>
<dbReference type="InterPro" id="IPR034732">
    <property type="entry name" value="EPHD"/>
</dbReference>
<dbReference type="EMBL" id="JABVXQ010000003">
    <property type="protein sequence ID" value="KAF6122090.1"/>
    <property type="molecule type" value="Genomic_DNA"/>
</dbReference>
<evidence type="ECO:0000256" key="7">
    <source>
        <dbReference type="ARBA" id="ARBA00022843"/>
    </source>
</evidence>
<keyword evidence="4" id="KW-0479">Metal-binding</keyword>
<dbReference type="PANTHER" id="PTHR14955">
    <property type="entry name" value="RETINOIC ACID INDUCED 1/TRANSCRIPTION FACTOR 20"/>
    <property type="match status" value="1"/>
</dbReference>
<name>A0A834B6H2_9CHIR</name>
<keyword evidence="2" id="KW-1017">Isopeptide bond</keyword>
<gene>
    <name evidence="12" type="ORF">HJG60_018661</name>
</gene>
<dbReference type="InterPro" id="IPR041972">
    <property type="entry name" value="TCF-20_ePHD"/>
</dbReference>
<sequence length="424" mass="45581">MQSFREQSSYHGNQQSYPQEVHSSSRLEDFSPRQAQMFQSFGGAGGGAGGSSGSSGGGRRGAAAAAAAMASEASGHQGYQGFRKEAGDFYYMAGNKDPVATGTPQPPQRRPSGPVQSYGPPQGSSFGNQYGSEGHVGQFQAQHSGLGGVSHYQQDYSGPFSPGSAQYQQQASSQQQQQQVQQLRQQLYQSHQPLPQAAGQPASGSSHLQPMQRPSALPSSAAGYQLRVGQFGQQQQQKEQRSLAAHPRFKRRHRSEDCGGGGPRSLARGLPCKKATTEGSSEKTVLDSKPSMPTTSEGGPELELQIPELPLDSNEFWVHEGCILWANGIYLVCGRLYGLQEALEIAREMKCSHCQEAGATLGCYNKGCSFRYHYPCAIDADCLLHEENFSVRCPKHKPPPPCPLPALQSKTAKGSLSTEQSERG</sequence>
<feature type="compositionally biased region" description="Polar residues" evidence="10">
    <location>
        <begin position="1"/>
        <end position="22"/>
    </location>
</feature>
<keyword evidence="8" id="KW-0010">Activator</keyword>
<evidence type="ECO:0000256" key="1">
    <source>
        <dbReference type="ARBA" id="ARBA00004123"/>
    </source>
</evidence>
<feature type="region of interest" description="Disordered" evidence="10">
    <location>
        <begin position="1"/>
        <end position="79"/>
    </location>
</feature>
<feature type="domain" description="PHD-type" evidence="11">
    <location>
        <begin position="293"/>
        <end position="397"/>
    </location>
</feature>
<keyword evidence="9" id="KW-0539">Nucleus</keyword>
<comment type="caution">
    <text evidence="12">The sequence shown here is derived from an EMBL/GenBank/DDBJ whole genome shotgun (WGS) entry which is preliminary data.</text>
</comment>
<feature type="compositionally biased region" description="Polar residues" evidence="10">
    <location>
        <begin position="122"/>
        <end position="131"/>
    </location>
</feature>
<evidence type="ECO:0000256" key="6">
    <source>
        <dbReference type="ARBA" id="ARBA00022833"/>
    </source>
</evidence>
<feature type="region of interest" description="Disordered" evidence="10">
    <location>
        <begin position="93"/>
        <end position="301"/>
    </location>
</feature>
<dbReference type="GO" id="GO:0005634">
    <property type="term" value="C:nucleus"/>
    <property type="evidence" value="ECO:0007669"/>
    <property type="project" value="UniProtKB-SubCell"/>
</dbReference>
<protein>
    <submittedName>
        <fullName evidence="12">Transcription factor 20</fullName>
    </submittedName>
</protein>
<dbReference type="InterPro" id="IPR052440">
    <property type="entry name" value="Trans_Reg/Chrom_Remod"/>
</dbReference>
<feature type="region of interest" description="Disordered" evidence="10">
    <location>
        <begin position="396"/>
        <end position="424"/>
    </location>
</feature>
<dbReference type="PANTHER" id="PTHR14955:SF7">
    <property type="entry name" value="TRANSCRIPTION FACTOR 20"/>
    <property type="match status" value="1"/>
</dbReference>
<reference evidence="12 13" key="1">
    <citation type="journal article" date="2020" name="Nature">
        <title>Six reference-quality genomes reveal evolution of bat adaptations.</title>
        <authorList>
            <person name="Jebb D."/>
            <person name="Huang Z."/>
            <person name="Pippel M."/>
            <person name="Hughes G.M."/>
            <person name="Lavrichenko K."/>
            <person name="Devanna P."/>
            <person name="Winkler S."/>
            <person name="Jermiin L.S."/>
            <person name="Skirmuntt E.C."/>
            <person name="Katzourakis A."/>
            <person name="Burkitt-Gray L."/>
            <person name="Ray D.A."/>
            <person name="Sullivan K.A.M."/>
            <person name="Roscito J.G."/>
            <person name="Kirilenko B.M."/>
            <person name="Davalos L.M."/>
            <person name="Corthals A.P."/>
            <person name="Power M.L."/>
            <person name="Jones G."/>
            <person name="Ransome R.D."/>
            <person name="Dechmann D.K.N."/>
            <person name="Locatelli A.G."/>
            <person name="Puechmaille S.J."/>
            <person name="Fedrigo O."/>
            <person name="Jarvis E.D."/>
            <person name="Hiller M."/>
            <person name="Vernes S.C."/>
            <person name="Myers E.W."/>
            <person name="Teeling E.C."/>
        </authorList>
    </citation>
    <scope>NUCLEOTIDE SEQUENCE [LARGE SCALE GENOMIC DNA]</scope>
    <source>
        <strain evidence="12">Bat1K_MPI-CBG_1</strain>
    </source>
</reference>
<dbReference type="Pfam" id="PF13771">
    <property type="entry name" value="zf-HC5HC2H"/>
    <property type="match status" value="1"/>
</dbReference>
<feature type="compositionally biased region" description="Low complexity" evidence="10">
    <location>
        <begin position="61"/>
        <end position="75"/>
    </location>
</feature>
<keyword evidence="3" id="KW-0597">Phosphoprotein</keyword>
<dbReference type="PROSITE" id="PS51805">
    <property type="entry name" value="EPHD"/>
    <property type="match status" value="1"/>
</dbReference>
<dbReference type="FunFam" id="3.30.40.10:FF:000116">
    <property type="entry name" value="Transcription factor 20 (AR1)"/>
    <property type="match status" value="1"/>
</dbReference>
<evidence type="ECO:0000256" key="8">
    <source>
        <dbReference type="ARBA" id="ARBA00023159"/>
    </source>
</evidence>
<dbReference type="Gene3D" id="3.30.40.10">
    <property type="entry name" value="Zinc/RING finger domain, C3HC4 (zinc finger)"/>
    <property type="match status" value="1"/>
</dbReference>
<dbReference type="AlphaFoldDB" id="A0A834B6H2"/>
<evidence type="ECO:0000256" key="2">
    <source>
        <dbReference type="ARBA" id="ARBA00022499"/>
    </source>
</evidence>
<dbReference type="Proteomes" id="UP000664940">
    <property type="component" value="Unassembled WGS sequence"/>
</dbReference>
<feature type="compositionally biased region" description="Polar residues" evidence="10">
    <location>
        <begin position="408"/>
        <end position="424"/>
    </location>
</feature>
<evidence type="ECO:0000256" key="4">
    <source>
        <dbReference type="ARBA" id="ARBA00022723"/>
    </source>
</evidence>
<evidence type="ECO:0000256" key="9">
    <source>
        <dbReference type="ARBA" id="ARBA00023242"/>
    </source>
</evidence>
<comment type="subcellular location">
    <subcellularLocation>
        <location evidence="1">Nucleus</location>
    </subcellularLocation>
</comment>
<dbReference type="CDD" id="cd15699">
    <property type="entry name" value="ePHD_TCF20"/>
    <property type="match status" value="1"/>
</dbReference>
<dbReference type="InterPro" id="IPR001965">
    <property type="entry name" value="Znf_PHD"/>
</dbReference>
<evidence type="ECO:0000313" key="13">
    <source>
        <dbReference type="Proteomes" id="UP000664940"/>
    </source>
</evidence>
<dbReference type="InterPro" id="IPR013083">
    <property type="entry name" value="Znf_RING/FYVE/PHD"/>
</dbReference>
<evidence type="ECO:0000256" key="5">
    <source>
        <dbReference type="ARBA" id="ARBA00022771"/>
    </source>
</evidence>
<proteinExistence type="predicted"/>
<keyword evidence="5" id="KW-0863">Zinc-finger</keyword>
<dbReference type="SMART" id="SM00249">
    <property type="entry name" value="PHD"/>
    <property type="match status" value="1"/>
</dbReference>
<evidence type="ECO:0000259" key="11">
    <source>
        <dbReference type="PROSITE" id="PS51805"/>
    </source>
</evidence>
<dbReference type="GO" id="GO:0006357">
    <property type="term" value="P:regulation of transcription by RNA polymerase II"/>
    <property type="evidence" value="ECO:0007669"/>
    <property type="project" value="TreeGrafter"/>
</dbReference>
<keyword evidence="7" id="KW-0832">Ubl conjugation</keyword>